<feature type="compositionally biased region" description="Basic and acidic residues" evidence="2">
    <location>
        <begin position="73"/>
        <end position="83"/>
    </location>
</feature>
<evidence type="ECO:0000256" key="1">
    <source>
        <dbReference type="SAM" id="Coils"/>
    </source>
</evidence>
<dbReference type="SMART" id="SM00353">
    <property type="entry name" value="HLH"/>
    <property type="match status" value="1"/>
</dbReference>
<dbReference type="PROSITE" id="PS50888">
    <property type="entry name" value="BHLH"/>
    <property type="match status" value="1"/>
</dbReference>
<dbReference type="InterPro" id="IPR011598">
    <property type="entry name" value="bHLH_dom"/>
</dbReference>
<dbReference type="GO" id="GO:0003700">
    <property type="term" value="F:DNA-binding transcription factor activity"/>
    <property type="evidence" value="ECO:0007669"/>
    <property type="project" value="TreeGrafter"/>
</dbReference>
<name>A0A9P6RUH5_9FUNG</name>
<dbReference type="Pfam" id="PF00010">
    <property type="entry name" value="HLH"/>
    <property type="match status" value="1"/>
</dbReference>
<feature type="compositionally biased region" description="Low complexity" evidence="2">
    <location>
        <begin position="41"/>
        <end position="61"/>
    </location>
</feature>
<dbReference type="OrthoDB" id="71302at2759"/>
<accession>A0A9P6RUH5</accession>
<gene>
    <name evidence="4" type="primary">CBF1_1</name>
    <name evidence="4" type="ORF">BGZ99_002115</name>
</gene>
<dbReference type="SUPFAM" id="SSF47459">
    <property type="entry name" value="HLH, helix-loop-helix DNA-binding domain"/>
    <property type="match status" value="1"/>
</dbReference>
<keyword evidence="1" id="KW-0175">Coiled coil</keyword>
<feature type="coiled-coil region" evidence="1">
    <location>
        <begin position="202"/>
        <end position="274"/>
    </location>
</feature>
<dbReference type="AlphaFoldDB" id="A0A9P6RUH5"/>
<dbReference type="EMBL" id="JAAAIP010000016">
    <property type="protein sequence ID" value="KAG0329404.1"/>
    <property type="molecule type" value="Genomic_DNA"/>
</dbReference>
<dbReference type="InterPro" id="IPR036638">
    <property type="entry name" value="HLH_DNA-bd_sf"/>
</dbReference>
<feature type="region of interest" description="Disordered" evidence="2">
    <location>
        <begin position="41"/>
        <end position="113"/>
    </location>
</feature>
<dbReference type="PANTHER" id="PTHR47787">
    <property type="entry name" value="CENTROMERE-BINDING PROTEIN 1"/>
    <property type="match status" value="1"/>
</dbReference>
<evidence type="ECO:0000259" key="3">
    <source>
        <dbReference type="PROSITE" id="PS50888"/>
    </source>
</evidence>
<reference evidence="4" key="1">
    <citation type="journal article" date="2020" name="Fungal Divers.">
        <title>Resolving the Mortierellaceae phylogeny through synthesis of multi-gene phylogenetics and phylogenomics.</title>
        <authorList>
            <person name="Vandepol N."/>
            <person name="Liber J."/>
            <person name="Desiro A."/>
            <person name="Na H."/>
            <person name="Kennedy M."/>
            <person name="Barry K."/>
            <person name="Grigoriev I.V."/>
            <person name="Miller A.N."/>
            <person name="O'Donnell K."/>
            <person name="Stajich J.E."/>
            <person name="Bonito G."/>
        </authorList>
    </citation>
    <scope>NUCLEOTIDE SEQUENCE</scope>
    <source>
        <strain evidence="4">REB-010B</strain>
    </source>
</reference>
<organism evidence="4 5">
    <name type="scientific">Dissophora globulifera</name>
    <dbReference type="NCBI Taxonomy" id="979702"/>
    <lineage>
        <taxon>Eukaryota</taxon>
        <taxon>Fungi</taxon>
        <taxon>Fungi incertae sedis</taxon>
        <taxon>Mucoromycota</taxon>
        <taxon>Mortierellomycotina</taxon>
        <taxon>Mortierellomycetes</taxon>
        <taxon>Mortierellales</taxon>
        <taxon>Mortierellaceae</taxon>
        <taxon>Dissophora</taxon>
    </lineage>
</organism>
<feature type="domain" description="BHLH" evidence="3">
    <location>
        <begin position="157"/>
        <end position="205"/>
    </location>
</feature>
<comment type="caution">
    <text evidence="4">The sequence shown here is derived from an EMBL/GenBank/DDBJ whole genome shotgun (WGS) entry which is preliminary data.</text>
</comment>
<evidence type="ECO:0000256" key="2">
    <source>
        <dbReference type="SAM" id="MobiDB-lite"/>
    </source>
</evidence>
<dbReference type="Gene3D" id="4.10.280.10">
    <property type="entry name" value="Helix-loop-helix DNA-binding domain"/>
    <property type="match status" value="1"/>
</dbReference>
<dbReference type="GO" id="GO:0046983">
    <property type="term" value="F:protein dimerization activity"/>
    <property type="evidence" value="ECO:0007669"/>
    <property type="project" value="InterPro"/>
</dbReference>
<proteinExistence type="predicted"/>
<feature type="region of interest" description="Disordered" evidence="2">
    <location>
        <begin position="134"/>
        <end position="153"/>
    </location>
</feature>
<dbReference type="PANTHER" id="PTHR47787:SF1">
    <property type="entry name" value="CENTROMERE-BINDING PROTEIN 1"/>
    <property type="match status" value="1"/>
</dbReference>
<protein>
    <submittedName>
        <fullName evidence="4">Basic helix-loop-helix protein</fullName>
    </submittedName>
</protein>
<dbReference type="GO" id="GO:0005634">
    <property type="term" value="C:nucleus"/>
    <property type="evidence" value="ECO:0007669"/>
    <property type="project" value="TreeGrafter"/>
</dbReference>
<evidence type="ECO:0000313" key="5">
    <source>
        <dbReference type="Proteomes" id="UP000738325"/>
    </source>
</evidence>
<evidence type="ECO:0000313" key="4">
    <source>
        <dbReference type="EMBL" id="KAG0329404.1"/>
    </source>
</evidence>
<keyword evidence="5" id="KW-1185">Reference proteome</keyword>
<dbReference type="Proteomes" id="UP000738325">
    <property type="component" value="Unassembled WGS sequence"/>
</dbReference>
<sequence length="274" mass="30567">MTSSSEIHVQEVLNSLSKSIKSDGMEKIELDESFTAVIAQAQAQAQAEAQAQAQAPAQNTQEQHDQHQVNQDELERIAQEHQQHQQQLALKHEQVASSPPLDNLEQQSTSAPPIDESTVITLESGNSSTLATVPLTPTTSAPQAAKPVAGSEEWHKMRRDNHKEVERRRRETINAGINDLAAVIPNPDKNKGAILRQAVKFIESIQEAHQKALAENEALTAVQIERENALLQKNLAQTQLQMLIAEHEQLKRDFDSLRKEADELEESKKRQRTD</sequence>